<dbReference type="PANTHER" id="PTHR23309">
    <property type="entry name" value="3-HYDROXYACYL-COA DEHYROGENASE"/>
    <property type="match status" value="1"/>
</dbReference>
<dbReference type="Pfam" id="PF02737">
    <property type="entry name" value="3HCDH_N"/>
    <property type="match status" value="1"/>
</dbReference>
<evidence type="ECO:0000256" key="10">
    <source>
        <dbReference type="ARBA" id="ARBA00023235"/>
    </source>
</evidence>
<dbReference type="GO" id="GO:0070403">
    <property type="term" value="F:NAD+ binding"/>
    <property type="evidence" value="ECO:0007669"/>
    <property type="project" value="InterPro"/>
</dbReference>
<evidence type="ECO:0000256" key="13">
    <source>
        <dbReference type="ARBA" id="ARBA00049556"/>
    </source>
</evidence>
<keyword evidence="11" id="KW-0456">Lyase</keyword>
<dbReference type="UniPathway" id="UPA00659"/>
<keyword evidence="8" id="KW-0443">Lipid metabolism</keyword>
<dbReference type="PANTHER" id="PTHR23309:SF51">
    <property type="entry name" value="3-HYDROXYACYL-COA DEHYDROGENASE-RELATED"/>
    <property type="match status" value="1"/>
</dbReference>
<organism evidence="17 18">
    <name type="scientific">Caballeronia choica</name>
    <dbReference type="NCBI Taxonomy" id="326476"/>
    <lineage>
        <taxon>Bacteria</taxon>
        <taxon>Pseudomonadati</taxon>
        <taxon>Pseudomonadota</taxon>
        <taxon>Betaproteobacteria</taxon>
        <taxon>Burkholderiales</taxon>
        <taxon>Burkholderiaceae</taxon>
        <taxon>Caballeronia</taxon>
    </lineage>
</organism>
<evidence type="ECO:0000256" key="7">
    <source>
        <dbReference type="ARBA" id="ARBA00023027"/>
    </source>
</evidence>
<dbReference type="Pfam" id="PF00725">
    <property type="entry name" value="3HCDH"/>
    <property type="match status" value="2"/>
</dbReference>
<keyword evidence="9" id="KW-0576">Peroxisome</keyword>
<dbReference type="GO" id="GO:0004300">
    <property type="term" value="F:enoyl-CoA hydratase activity"/>
    <property type="evidence" value="ECO:0007669"/>
    <property type="project" value="UniProtKB-ARBA"/>
</dbReference>
<evidence type="ECO:0000256" key="14">
    <source>
        <dbReference type="RuleBase" id="RU003707"/>
    </source>
</evidence>
<evidence type="ECO:0000256" key="5">
    <source>
        <dbReference type="ARBA" id="ARBA00022963"/>
    </source>
</evidence>
<dbReference type="Gene3D" id="3.90.226.10">
    <property type="entry name" value="2-enoyl-CoA Hydratase, Chain A, domain 1"/>
    <property type="match status" value="1"/>
</dbReference>
<comment type="catalytic activity">
    <reaction evidence="13">
        <text>a (3S)-3-hydroxyacyl-CoA + NAD(+) = a 3-oxoacyl-CoA + NADH + H(+)</text>
        <dbReference type="Rhea" id="RHEA:22432"/>
        <dbReference type="ChEBI" id="CHEBI:15378"/>
        <dbReference type="ChEBI" id="CHEBI:57318"/>
        <dbReference type="ChEBI" id="CHEBI:57540"/>
        <dbReference type="ChEBI" id="CHEBI:57945"/>
        <dbReference type="ChEBI" id="CHEBI:90726"/>
        <dbReference type="EC" id="1.1.1.35"/>
    </reaction>
</comment>
<dbReference type="InterPro" id="IPR001753">
    <property type="entry name" value="Enoyl-CoA_hydra/iso"/>
</dbReference>
<dbReference type="Gene3D" id="3.40.50.720">
    <property type="entry name" value="NAD(P)-binding Rossmann-like Domain"/>
    <property type="match status" value="1"/>
</dbReference>
<gene>
    <name evidence="17" type="ORF">AWB68_04972</name>
</gene>
<keyword evidence="5" id="KW-0442">Lipid degradation</keyword>
<dbReference type="InterPro" id="IPR008927">
    <property type="entry name" value="6-PGluconate_DH-like_C_sf"/>
</dbReference>
<dbReference type="SUPFAM" id="SSF52096">
    <property type="entry name" value="ClpP/crotonase"/>
    <property type="match status" value="1"/>
</dbReference>
<dbReference type="EMBL" id="FCON02000065">
    <property type="protein sequence ID" value="SAL76385.1"/>
    <property type="molecule type" value="Genomic_DNA"/>
</dbReference>
<keyword evidence="10" id="KW-0413">Isomerase</keyword>
<accession>A0A158K5X9</accession>
<name>A0A158K5X9_9BURK</name>
<dbReference type="Gene3D" id="1.10.1040.50">
    <property type="match status" value="1"/>
</dbReference>
<dbReference type="AlphaFoldDB" id="A0A158K5X9"/>
<dbReference type="SUPFAM" id="SSF51735">
    <property type="entry name" value="NAD(P)-binding Rossmann-fold domains"/>
    <property type="match status" value="1"/>
</dbReference>
<dbReference type="GO" id="GO:0006635">
    <property type="term" value="P:fatty acid beta-oxidation"/>
    <property type="evidence" value="ECO:0007669"/>
    <property type="project" value="UniProtKB-UniPathway"/>
</dbReference>
<dbReference type="FunFam" id="3.40.50.720:FF:000009">
    <property type="entry name" value="Fatty oxidation complex, alpha subunit"/>
    <property type="match status" value="1"/>
</dbReference>
<reference evidence="17" key="1">
    <citation type="submission" date="2016-01" db="EMBL/GenBank/DDBJ databases">
        <authorList>
            <person name="Peeters C."/>
        </authorList>
    </citation>
    <scope>NUCLEOTIDE SEQUENCE [LARGE SCALE GENOMIC DNA]</scope>
    <source>
        <strain evidence="17">LMG 22940</strain>
    </source>
</reference>
<comment type="pathway">
    <text evidence="2">Lipid metabolism; fatty acid beta-oxidation.</text>
</comment>
<dbReference type="RefSeq" id="WP_160110062.1">
    <property type="nucleotide sequence ID" value="NZ_FCON02000065.1"/>
</dbReference>
<comment type="subcellular location">
    <subcellularLocation>
        <location evidence="1">Peroxisome</location>
    </subcellularLocation>
</comment>
<protein>
    <submittedName>
        <fullName evidence="17">3-hydroxyacyl-CoA dehydrogenase</fullName>
    </submittedName>
</protein>
<proteinExistence type="inferred from homology"/>
<sequence>MTSLVHLTRNGAILWIEIDNPPVNAASQTVRQELMNGLLAARVDPSIEAVILCAAGRTFMAGADITEFDLTEIPQPDHSDVFNAVEALACPVIAAVHGTVLGGGLELSLAAHYRVALASTKLGLPEVKLGILPGAGGTQRLPRLAGVRAALDIMTGGVPISASKAKQLGIVDVVVEDGLRDAALALAVKLIEGKRQLRPTREITVDASTIEEGFFSSYAEALPPPDKGGLAAHAIVRCVKASLDLPFDEGLRLERAEFNVLKDTPESIALRHIFFAEREAMRIPGLPRDTTRREISSIGIVGAGTMGSGIAMCFANAGFPVTIAEVSKEALTKGLRTIQTNYESSLQKGRITNDEAQRRVGLISGVTDMLELRDCDLVIEAAFESLDVKRTICKQLGGICKVGAIIASNTSTLDINVLAEATGRPSDVVGMHFFSPAYVMRLLEVVRGDKTAPEVLATVMALAKTIGKSAVVSGVCYGFIGNRMLEPYLRETETLLMEGASPTQIDRAIEKVGLAMGPCRMIDMAGVDVAAKVVIERKKAGALAPDPSYRAVVQQLFTLGRLGQKSGAGYYRYEGRTPVEDPEVTAVCHQLAETHGIERRDNISDSEIVERCLFPLINEGAQILSEGIAYRAGDIDVVWVNGYGFPAYKGGPMHMLAYVGAAQIRERLAAYASIRGNAFGYWDISPQISGGEKLSLS</sequence>
<evidence type="ECO:0000256" key="1">
    <source>
        <dbReference type="ARBA" id="ARBA00004275"/>
    </source>
</evidence>
<keyword evidence="4" id="KW-0276">Fatty acid metabolism</keyword>
<evidence type="ECO:0000256" key="8">
    <source>
        <dbReference type="ARBA" id="ARBA00023098"/>
    </source>
</evidence>
<dbReference type="InterPro" id="IPR006176">
    <property type="entry name" value="3-OHacyl-CoA_DH_NAD-bd"/>
</dbReference>
<dbReference type="Proteomes" id="UP000054770">
    <property type="component" value="Unassembled WGS sequence"/>
</dbReference>
<evidence type="ECO:0000256" key="11">
    <source>
        <dbReference type="ARBA" id="ARBA00023239"/>
    </source>
</evidence>
<feature type="domain" description="3-hydroxyacyl-CoA dehydrogenase C-terminal" evidence="15">
    <location>
        <begin position="608"/>
        <end position="662"/>
    </location>
</feature>
<evidence type="ECO:0000256" key="3">
    <source>
        <dbReference type="ARBA" id="ARBA00008750"/>
    </source>
</evidence>
<keyword evidence="7" id="KW-0520">NAD</keyword>
<dbReference type="GO" id="GO:0003857">
    <property type="term" value="F:(3S)-3-hydroxyacyl-CoA dehydrogenase (NAD+) activity"/>
    <property type="evidence" value="ECO:0007669"/>
    <property type="project" value="UniProtKB-EC"/>
</dbReference>
<evidence type="ECO:0000259" key="15">
    <source>
        <dbReference type="Pfam" id="PF00725"/>
    </source>
</evidence>
<evidence type="ECO:0000256" key="6">
    <source>
        <dbReference type="ARBA" id="ARBA00023002"/>
    </source>
</evidence>
<dbReference type="CDD" id="cd06558">
    <property type="entry name" value="crotonase-like"/>
    <property type="match status" value="1"/>
</dbReference>
<evidence type="ECO:0000256" key="12">
    <source>
        <dbReference type="ARBA" id="ARBA00023268"/>
    </source>
</evidence>
<comment type="caution">
    <text evidence="17">The sequence shown here is derived from an EMBL/GenBank/DDBJ whole genome shotgun (WGS) entry which is preliminary data.</text>
</comment>
<dbReference type="Pfam" id="PF00378">
    <property type="entry name" value="ECH_1"/>
    <property type="match status" value="1"/>
</dbReference>
<evidence type="ECO:0000256" key="2">
    <source>
        <dbReference type="ARBA" id="ARBA00005005"/>
    </source>
</evidence>
<dbReference type="PROSITE" id="PS00166">
    <property type="entry name" value="ENOYL_COA_HYDRATASE"/>
    <property type="match status" value="1"/>
</dbReference>
<dbReference type="SUPFAM" id="SSF48179">
    <property type="entry name" value="6-phosphogluconate dehydrogenase C-terminal domain-like"/>
    <property type="match status" value="2"/>
</dbReference>
<dbReference type="InterPro" id="IPR029045">
    <property type="entry name" value="ClpP/crotonase-like_dom_sf"/>
</dbReference>
<feature type="domain" description="3-hydroxyacyl-CoA dehydrogenase NAD binding" evidence="16">
    <location>
        <begin position="298"/>
        <end position="473"/>
    </location>
</feature>
<dbReference type="InterPro" id="IPR018376">
    <property type="entry name" value="Enoyl-CoA_hyd/isom_CS"/>
</dbReference>
<dbReference type="InterPro" id="IPR006108">
    <property type="entry name" value="3HC_DH_C"/>
</dbReference>
<comment type="similarity">
    <text evidence="14">Belongs to the enoyl-CoA hydratase/isomerase family.</text>
</comment>
<keyword evidence="6" id="KW-0560">Oxidoreductase</keyword>
<evidence type="ECO:0000313" key="17">
    <source>
        <dbReference type="EMBL" id="SAL76385.1"/>
    </source>
</evidence>
<comment type="similarity">
    <text evidence="3">In the N-terminal section; belongs to the enoyl-CoA hydratase/isomerase family.</text>
</comment>
<evidence type="ECO:0000313" key="18">
    <source>
        <dbReference type="Proteomes" id="UP000054770"/>
    </source>
</evidence>
<dbReference type="InterPro" id="IPR036291">
    <property type="entry name" value="NAD(P)-bd_dom_sf"/>
</dbReference>
<keyword evidence="18" id="KW-1185">Reference proteome</keyword>
<evidence type="ECO:0000259" key="16">
    <source>
        <dbReference type="Pfam" id="PF02737"/>
    </source>
</evidence>
<keyword evidence="12" id="KW-0511">Multifunctional enzyme</keyword>
<dbReference type="OrthoDB" id="5287258at2"/>
<evidence type="ECO:0000256" key="9">
    <source>
        <dbReference type="ARBA" id="ARBA00023140"/>
    </source>
</evidence>
<feature type="domain" description="3-hydroxyacyl-CoA dehydrogenase C-terminal" evidence="15">
    <location>
        <begin position="478"/>
        <end position="573"/>
    </location>
</feature>
<dbReference type="GO" id="GO:0016853">
    <property type="term" value="F:isomerase activity"/>
    <property type="evidence" value="ECO:0007669"/>
    <property type="project" value="UniProtKB-KW"/>
</dbReference>
<evidence type="ECO:0000256" key="4">
    <source>
        <dbReference type="ARBA" id="ARBA00022832"/>
    </source>
</evidence>
<dbReference type="FunFam" id="1.10.1040.50:FF:000006">
    <property type="entry name" value="Peroxisomal bifunctional enzyme"/>
    <property type="match status" value="1"/>
</dbReference>